<feature type="compositionally biased region" description="Basic and acidic residues" evidence="14">
    <location>
        <begin position="94"/>
        <end position="107"/>
    </location>
</feature>
<keyword evidence="7 13" id="KW-0175">Coiled coil</keyword>
<feature type="region of interest" description="Disordered" evidence="14">
    <location>
        <begin position="1"/>
        <end position="35"/>
    </location>
</feature>
<keyword evidence="3" id="KW-0479">Metal-binding</keyword>
<keyword evidence="17" id="KW-1185">Reference proteome</keyword>
<keyword evidence="11" id="KW-0131">Cell cycle</keyword>
<dbReference type="Proteomes" id="UP001154114">
    <property type="component" value="Chromosome 4"/>
</dbReference>
<evidence type="ECO:0000256" key="7">
    <source>
        <dbReference type="ARBA" id="ARBA00023054"/>
    </source>
</evidence>
<sequence>MCDSGTPSFNQISLHSKSGSSPEAASPPNFPKNPLMKKKWIEATGRQNWLPSKLSTICTEHFENDSVLISKKGYRYLEENAIPTRNILLFKGQESSEKNEPCEKRVQETSPFSSPTSEANAESKPSEEAFQPVDSDVTQSPIDSTPKRGKIRKQLKWHQCKVRKQSLKIKRLQCENLRLKKRIASMEELLKILQDKIATRSEDD</sequence>
<name>A0A9N8KT07_CHRIL</name>
<feature type="coiled-coil region" evidence="13">
    <location>
        <begin position="162"/>
        <end position="196"/>
    </location>
</feature>
<evidence type="ECO:0000256" key="14">
    <source>
        <dbReference type="SAM" id="MobiDB-lite"/>
    </source>
</evidence>
<feature type="domain" description="THAP-type" evidence="15">
    <location>
        <begin position="1"/>
        <end position="86"/>
    </location>
</feature>
<keyword evidence="4 12" id="KW-0863">Zinc-finger</keyword>
<dbReference type="PANTHER" id="PTHR46600">
    <property type="entry name" value="THAP DOMAIN-CONTAINING"/>
    <property type="match status" value="1"/>
</dbReference>
<dbReference type="OrthoDB" id="5982876at2759"/>
<dbReference type="EMBL" id="LR824007">
    <property type="protein sequence ID" value="CAD0196217.1"/>
    <property type="molecule type" value="Genomic_DNA"/>
</dbReference>
<evidence type="ECO:0000256" key="2">
    <source>
        <dbReference type="ARBA" id="ARBA00006177"/>
    </source>
</evidence>
<feature type="compositionally biased region" description="Basic residues" evidence="14">
    <location>
        <begin position="147"/>
        <end position="156"/>
    </location>
</feature>
<evidence type="ECO:0000256" key="5">
    <source>
        <dbReference type="ARBA" id="ARBA00022833"/>
    </source>
</evidence>
<evidence type="ECO:0000256" key="11">
    <source>
        <dbReference type="ARBA" id="ARBA00023306"/>
    </source>
</evidence>
<dbReference type="AlphaFoldDB" id="A0A9N8KT07"/>
<evidence type="ECO:0000259" key="15">
    <source>
        <dbReference type="PROSITE" id="PS50950"/>
    </source>
</evidence>
<accession>A0A9N8KT07</accession>
<dbReference type="Pfam" id="PF05485">
    <property type="entry name" value="THAP"/>
    <property type="match status" value="1"/>
</dbReference>
<evidence type="ECO:0000256" key="13">
    <source>
        <dbReference type="SAM" id="Coils"/>
    </source>
</evidence>
<evidence type="ECO:0000256" key="4">
    <source>
        <dbReference type="ARBA" id="ARBA00022771"/>
    </source>
</evidence>
<gene>
    <name evidence="16" type="ORF">CINC_LOCUS10509</name>
</gene>
<reference evidence="16" key="1">
    <citation type="submission" date="2021-12" db="EMBL/GenBank/DDBJ databases">
        <authorList>
            <person name="King R."/>
        </authorList>
    </citation>
    <scope>NUCLEOTIDE SEQUENCE</scope>
</reference>
<evidence type="ECO:0000313" key="16">
    <source>
        <dbReference type="EMBL" id="CAD0196217.1"/>
    </source>
</evidence>
<dbReference type="PANTHER" id="PTHR46600:SF1">
    <property type="entry name" value="THAP DOMAIN-CONTAINING PROTEIN 1"/>
    <property type="match status" value="1"/>
</dbReference>
<comment type="similarity">
    <text evidence="2">Belongs to the THAP1 family.</text>
</comment>
<keyword evidence="10" id="KW-0539">Nucleus</keyword>
<evidence type="ECO:0000256" key="1">
    <source>
        <dbReference type="ARBA" id="ARBA00004642"/>
    </source>
</evidence>
<dbReference type="GO" id="GO:0008270">
    <property type="term" value="F:zinc ion binding"/>
    <property type="evidence" value="ECO:0007669"/>
    <property type="project" value="UniProtKB-KW"/>
</dbReference>
<evidence type="ECO:0000256" key="9">
    <source>
        <dbReference type="ARBA" id="ARBA00023163"/>
    </source>
</evidence>
<feature type="compositionally biased region" description="Polar residues" evidence="14">
    <location>
        <begin position="1"/>
        <end position="23"/>
    </location>
</feature>
<keyword evidence="6" id="KW-0805">Transcription regulation</keyword>
<dbReference type="GO" id="GO:0005654">
    <property type="term" value="C:nucleoplasm"/>
    <property type="evidence" value="ECO:0007669"/>
    <property type="project" value="UniProtKB-SubCell"/>
</dbReference>
<evidence type="ECO:0000313" key="17">
    <source>
        <dbReference type="Proteomes" id="UP001154114"/>
    </source>
</evidence>
<feature type="region of interest" description="Disordered" evidence="14">
    <location>
        <begin position="93"/>
        <end position="156"/>
    </location>
</feature>
<evidence type="ECO:0000256" key="12">
    <source>
        <dbReference type="PROSITE-ProRule" id="PRU00309"/>
    </source>
</evidence>
<keyword evidence="8 12" id="KW-0238">DNA-binding</keyword>
<keyword evidence="5" id="KW-0862">Zinc</keyword>
<evidence type="ECO:0000256" key="8">
    <source>
        <dbReference type="ARBA" id="ARBA00023125"/>
    </source>
</evidence>
<proteinExistence type="inferred from homology"/>
<dbReference type="PROSITE" id="PS50950">
    <property type="entry name" value="ZF_THAP"/>
    <property type="match status" value="1"/>
</dbReference>
<dbReference type="SMART" id="SM00980">
    <property type="entry name" value="THAP"/>
    <property type="match status" value="1"/>
</dbReference>
<evidence type="ECO:0000256" key="6">
    <source>
        <dbReference type="ARBA" id="ARBA00023015"/>
    </source>
</evidence>
<keyword evidence="9" id="KW-0804">Transcription</keyword>
<dbReference type="SUPFAM" id="SSF57716">
    <property type="entry name" value="Glucocorticoid receptor-like (DNA-binding domain)"/>
    <property type="match status" value="1"/>
</dbReference>
<organism evidence="16 17">
    <name type="scientific">Chrysodeixis includens</name>
    <name type="common">Soybean looper</name>
    <name type="synonym">Pseudoplusia includens</name>
    <dbReference type="NCBI Taxonomy" id="689277"/>
    <lineage>
        <taxon>Eukaryota</taxon>
        <taxon>Metazoa</taxon>
        <taxon>Ecdysozoa</taxon>
        <taxon>Arthropoda</taxon>
        <taxon>Hexapoda</taxon>
        <taxon>Insecta</taxon>
        <taxon>Pterygota</taxon>
        <taxon>Neoptera</taxon>
        <taxon>Endopterygota</taxon>
        <taxon>Lepidoptera</taxon>
        <taxon>Glossata</taxon>
        <taxon>Ditrysia</taxon>
        <taxon>Noctuoidea</taxon>
        <taxon>Noctuidae</taxon>
        <taxon>Plusiinae</taxon>
        <taxon>Chrysodeixis</taxon>
    </lineage>
</organism>
<protein>
    <recommendedName>
        <fullName evidence="15">THAP-type domain-containing protein</fullName>
    </recommendedName>
</protein>
<evidence type="ECO:0000256" key="10">
    <source>
        <dbReference type="ARBA" id="ARBA00023242"/>
    </source>
</evidence>
<evidence type="ECO:0000256" key="3">
    <source>
        <dbReference type="ARBA" id="ARBA00022723"/>
    </source>
</evidence>
<dbReference type="GO" id="GO:0043565">
    <property type="term" value="F:sequence-specific DNA binding"/>
    <property type="evidence" value="ECO:0007669"/>
    <property type="project" value="InterPro"/>
</dbReference>
<comment type="subcellular location">
    <subcellularLocation>
        <location evidence="1">Nucleus</location>
        <location evidence="1">Nucleoplasm</location>
    </subcellularLocation>
</comment>
<feature type="compositionally biased region" description="Polar residues" evidence="14">
    <location>
        <begin position="108"/>
        <end position="120"/>
    </location>
</feature>
<dbReference type="InterPro" id="IPR026516">
    <property type="entry name" value="THAP1/10"/>
</dbReference>
<dbReference type="InterPro" id="IPR006612">
    <property type="entry name" value="THAP_Znf"/>
</dbReference>